<evidence type="ECO:0000313" key="3">
    <source>
        <dbReference type="Proteomes" id="UP001352852"/>
    </source>
</evidence>
<gene>
    <name evidence="2" type="ORF">CHARACLAT_016633</name>
</gene>
<evidence type="ECO:0008006" key="4">
    <source>
        <dbReference type="Google" id="ProtNLM"/>
    </source>
</evidence>
<organism evidence="2 3">
    <name type="scientific">Characodon lateralis</name>
    <dbReference type="NCBI Taxonomy" id="208331"/>
    <lineage>
        <taxon>Eukaryota</taxon>
        <taxon>Metazoa</taxon>
        <taxon>Chordata</taxon>
        <taxon>Craniata</taxon>
        <taxon>Vertebrata</taxon>
        <taxon>Euteleostomi</taxon>
        <taxon>Actinopterygii</taxon>
        <taxon>Neopterygii</taxon>
        <taxon>Teleostei</taxon>
        <taxon>Neoteleostei</taxon>
        <taxon>Acanthomorphata</taxon>
        <taxon>Ovalentaria</taxon>
        <taxon>Atherinomorphae</taxon>
        <taxon>Cyprinodontiformes</taxon>
        <taxon>Goodeidae</taxon>
        <taxon>Characodon</taxon>
    </lineage>
</organism>
<reference evidence="2 3" key="1">
    <citation type="submission" date="2021-06" db="EMBL/GenBank/DDBJ databases">
        <authorList>
            <person name="Palmer J.M."/>
        </authorList>
    </citation>
    <scope>NUCLEOTIDE SEQUENCE [LARGE SCALE GENOMIC DNA]</scope>
    <source>
        <strain evidence="2 3">CL_MEX2019</strain>
        <tissue evidence="2">Muscle</tissue>
    </source>
</reference>
<feature type="compositionally biased region" description="Polar residues" evidence="1">
    <location>
        <begin position="36"/>
        <end position="53"/>
    </location>
</feature>
<feature type="region of interest" description="Disordered" evidence="1">
    <location>
        <begin position="65"/>
        <end position="88"/>
    </location>
</feature>
<protein>
    <recommendedName>
        <fullName evidence="4">Prolactin receptor</fullName>
    </recommendedName>
</protein>
<feature type="compositionally biased region" description="Basic and acidic residues" evidence="1">
    <location>
        <begin position="23"/>
        <end position="35"/>
    </location>
</feature>
<name>A0ABU7EUR0_9TELE</name>
<evidence type="ECO:0000256" key="1">
    <source>
        <dbReference type="SAM" id="MobiDB-lite"/>
    </source>
</evidence>
<accession>A0ABU7EUR0</accession>
<dbReference type="EMBL" id="JAHUTJ010066933">
    <property type="protein sequence ID" value="MED6290752.1"/>
    <property type="molecule type" value="Genomic_DNA"/>
</dbReference>
<keyword evidence="3" id="KW-1185">Reference proteome</keyword>
<comment type="caution">
    <text evidence="2">The sequence shown here is derived from an EMBL/GenBank/DDBJ whole genome shotgun (WGS) entry which is preliminary data.</text>
</comment>
<sequence>MNKQGHRELVPISGSLLQEAESTLDKSPVHRRDTQDNQPCSHTSTPKGNLERSINLTVMFLDCGRKTEPTNAPGEHANCRKTPSQESN</sequence>
<evidence type="ECO:0000313" key="2">
    <source>
        <dbReference type="EMBL" id="MED6290752.1"/>
    </source>
</evidence>
<feature type="region of interest" description="Disordered" evidence="1">
    <location>
        <begin position="1"/>
        <end position="53"/>
    </location>
</feature>
<dbReference type="Proteomes" id="UP001352852">
    <property type="component" value="Unassembled WGS sequence"/>
</dbReference>
<proteinExistence type="predicted"/>